<dbReference type="Proteomes" id="UP000829362">
    <property type="component" value="Segment"/>
</dbReference>
<accession>A0AC61TSH3</accession>
<dbReference type="EMBL" id="OL473597">
    <property type="protein sequence ID" value="UNH61180.1"/>
    <property type="molecule type" value="Genomic_DNA"/>
</dbReference>
<organism evidence="1 2">
    <name type="scientific">Synechococcus phage S-SZBM1</name>
    <dbReference type="NCBI Taxonomy" id="2926475"/>
    <lineage>
        <taxon>Viruses</taxon>
        <taxon>Duplodnaviria</taxon>
        <taxon>Heunggongvirae</taxon>
        <taxon>Uroviricota</taxon>
        <taxon>Caudoviricetes</taxon>
        <taxon>Pantevenvirales</taxon>
        <taxon>Kyanoviridae</taxon>
        <taxon>Shenzhenivirus</taxon>
        <taxon>Shenzhenivirus sszbm1</taxon>
    </lineage>
</organism>
<evidence type="ECO:0000313" key="1">
    <source>
        <dbReference type="EMBL" id="UNH61180.1"/>
    </source>
</evidence>
<evidence type="ECO:0000313" key="2">
    <source>
        <dbReference type="Proteomes" id="UP000829362"/>
    </source>
</evidence>
<gene>
    <name evidence="1" type="ORF">SSZBM1_63</name>
</gene>
<reference evidence="1" key="1">
    <citation type="submission" date="2021-11" db="EMBL/GenBank/DDBJ databases">
        <authorList>
            <person name="Rong C."/>
            <person name="Yang Y."/>
            <person name="Li S."/>
            <person name="Zhou K."/>
            <person name="Xu Y."/>
            <person name="Zhang R."/>
            <person name="Zhang Y."/>
        </authorList>
    </citation>
    <scope>NUCLEOTIDE SEQUENCE</scope>
</reference>
<sequence length="201" mass="22941">MIGDYIDIDAHNSFIGGGIIEPEICDGLIDFWHDCDYLDKTPGHCGGANEGKGGVDKSIKDSIDLTIPRYIKDDRVLKYIDALADVTTAYVNYWPVLKNIHWDLDSDFNMQWYPPGGGFHMLHCERNSANPECVRRVMAWMTYLNDIKDGGETYFEIQGCEVRPKKGLTLIWPADWTHYHKGKPAPNEEKIIITGWYDLVI</sequence>
<proteinExistence type="predicted"/>
<protein>
    <submittedName>
        <fullName evidence="1">2OG-Fe(II) oxygenase</fullName>
    </submittedName>
</protein>
<name>A0AC61TSH3_9CAUD</name>
<keyword evidence="2" id="KW-1185">Reference proteome</keyword>